<reference evidence="1" key="1">
    <citation type="journal article" date="2020" name="Stud. Mycol.">
        <title>101 Dothideomycetes genomes: a test case for predicting lifestyles and emergence of pathogens.</title>
        <authorList>
            <person name="Haridas S."/>
            <person name="Albert R."/>
            <person name="Binder M."/>
            <person name="Bloem J."/>
            <person name="Labutti K."/>
            <person name="Salamov A."/>
            <person name="Andreopoulos B."/>
            <person name="Baker S."/>
            <person name="Barry K."/>
            <person name="Bills G."/>
            <person name="Bluhm B."/>
            <person name="Cannon C."/>
            <person name="Castanera R."/>
            <person name="Culley D."/>
            <person name="Daum C."/>
            <person name="Ezra D."/>
            <person name="Gonzalez J."/>
            <person name="Henrissat B."/>
            <person name="Kuo A."/>
            <person name="Liang C."/>
            <person name="Lipzen A."/>
            <person name="Lutzoni F."/>
            <person name="Magnuson J."/>
            <person name="Mondo S."/>
            <person name="Nolan M."/>
            <person name="Ohm R."/>
            <person name="Pangilinan J."/>
            <person name="Park H.-J."/>
            <person name="Ramirez L."/>
            <person name="Alfaro M."/>
            <person name="Sun H."/>
            <person name="Tritt A."/>
            <person name="Yoshinaga Y."/>
            <person name="Zwiers L.-H."/>
            <person name="Turgeon B."/>
            <person name="Goodwin S."/>
            <person name="Spatafora J."/>
            <person name="Crous P."/>
            <person name="Grigoriev I."/>
        </authorList>
    </citation>
    <scope>NUCLEOTIDE SEQUENCE</scope>
    <source>
        <strain evidence="1">CBS 109.77</strain>
    </source>
</reference>
<gene>
    <name evidence="1" type="ORF">K505DRAFT_121911</name>
</gene>
<evidence type="ECO:0000313" key="1">
    <source>
        <dbReference type="EMBL" id="KAF2787789.1"/>
    </source>
</evidence>
<dbReference type="AlphaFoldDB" id="A0A6A6WUL1"/>
<dbReference type="Proteomes" id="UP000799757">
    <property type="component" value="Unassembled WGS sequence"/>
</dbReference>
<sequence>MQMCEHKSGISVAGGSRPRVSESRDWQFVTVIGPRWVSRSLCGTSQRCTSFPFRQEGGSRAQRFVRRKKHTCGARRRVCFLQQCRKTVILRSDPWDGRSDVNRKIGLSDFAATTRIPRASRGGVRLFGFPRAVVDEMHVTGDHRMPSSPATMPPFSVASSTLCLLAWRRPGGGHAPRCYLIHLLQAYHL</sequence>
<accession>A0A6A6WUL1</accession>
<dbReference type="EMBL" id="MU002279">
    <property type="protein sequence ID" value="KAF2787789.1"/>
    <property type="molecule type" value="Genomic_DNA"/>
</dbReference>
<keyword evidence="2" id="KW-1185">Reference proteome</keyword>
<organism evidence="1 2">
    <name type="scientific">Melanomma pulvis-pyrius CBS 109.77</name>
    <dbReference type="NCBI Taxonomy" id="1314802"/>
    <lineage>
        <taxon>Eukaryota</taxon>
        <taxon>Fungi</taxon>
        <taxon>Dikarya</taxon>
        <taxon>Ascomycota</taxon>
        <taxon>Pezizomycotina</taxon>
        <taxon>Dothideomycetes</taxon>
        <taxon>Pleosporomycetidae</taxon>
        <taxon>Pleosporales</taxon>
        <taxon>Melanommataceae</taxon>
        <taxon>Melanomma</taxon>
    </lineage>
</organism>
<proteinExistence type="predicted"/>
<name>A0A6A6WUL1_9PLEO</name>
<evidence type="ECO:0000313" key="2">
    <source>
        <dbReference type="Proteomes" id="UP000799757"/>
    </source>
</evidence>
<protein>
    <submittedName>
        <fullName evidence="1">Uncharacterized protein</fullName>
    </submittedName>
</protein>